<dbReference type="RefSeq" id="WP_133289156.1">
    <property type="nucleotide sequence ID" value="NZ_SMSJ01000015.1"/>
</dbReference>
<gene>
    <name evidence="2" type="ORF">E2C06_13615</name>
</gene>
<organism evidence="2 3">
    <name type="scientific">Dankookia rubra</name>
    <dbReference type="NCBI Taxonomy" id="1442381"/>
    <lineage>
        <taxon>Bacteria</taxon>
        <taxon>Pseudomonadati</taxon>
        <taxon>Pseudomonadota</taxon>
        <taxon>Alphaproteobacteria</taxon>
        <taxon>Acetobacterales</taxon>
        <taxon>Roseomonadaceae</taxon>
        <taxon>Dankookia</taxon>
    </lineage>
</organism>
<feature type="transmembrane region" description="Helical" evidence="1">
    <location>
        <begin position="45"/>
        <end position="71"/>
    </location>
</feature>
<dbReference type="Proteomes" id="UP000295096">
    <property type="component" value="Unassembled WGS sequence"/>
</dbReference>
<dbReference type="PANTHER" id="PTHR35519:SF2">
    <property type="entry name" value="PH DOMAIN PROTEIN"/>
    <property type="match status" value="1"/>
</dbReference>
<keyword evidence="1" id="KW-0812">Transmembrane</keyword>
<reference evidence="2 3" key="1">
    <citation type="journal article" date="2016" name="J. Microbiol.">
        <title>Dankookia rubra gen. nov., sp. nov., an alphaproteobacterium isolated from sediment of a shallow stream.</title>
        <authorList>
            <person name="Kim W.H."/>
            <person name="Kim D.H."/>
            <person name="Kang K."/>
            <person name="Ahn T.Y."/>
        </authorList>
    </citation>
    <scope>NUCLEOTIDE SEQUENCE [LARGE SCALE GENOMIC DNA]</scope>
    <source>
        <strain evidence="2 3">JCM30602</strain>
    </source>
</reference>
<keyword evidence="1" id="KW-0472">Membrane</keyword>
<dbReference type="EMBL" id="SMSJ01000015">
    <property type="protein sequence ID" value="TDH62004.1"/>
    <property type="molecule type" value="Genomic_DNA"/>
</dbReference>
<evidence type="ECO:0000313" key="3">
    <source>
        <dbReference type="Proteomes" id="UP000295096"/>
    </source>
</evidence>
<name>A0A4R5QFH2_9PROT</name>
<dbReference type="PANTHER" id="PTHR35519">
    <property type="entry name" value="MEMBRANE PROTEINS"/>
    <property type="match status" value="1"/>
</dbReference>
<dbReference type="OrthoDB" id="513552at2"/>
<feature type="transmembrane region" description="Helical" evidence="1">
    <location>
        <begin position="91"/>
        <end position="112"/>
    </location>
</feature>
<comment type="caution">
    <text evidence="2">The sequence shown here is derived from an EMBL/GenBank/DDBJ whole genome shotgun (WGS) entry which is preliminary data.</text>
</comment>
<keyword evidence="3" id="KW-1185">Reference proteome</keyword>
<dbReference type="AlphaFoldDB" id="A0A4R5QFH2"/>
<keyword evidence="1" id="KW-1133">Transmembrane helix</keyword>
<evidence type="ECO:0000313" key="2">
    <source>
        <dbReference type="EMBL" id="TDH62004.1"/>
    </source>
</evidence>
<evidence type="ECO:0000256" key="1">
    <source>
        <dbReference type="SAM" id="Phobius"/>
    </source>
</evidence>
<dbReference type="InterPro" id="IPR025187">
    <property type="entry name" value="DUF4112"/>
</dbReference>
<protein>
    <submittedName>
        <fullName evidence="2">DUF4112 domain-containing protein</fullName>
    </submittedName>
</protein>
<sequence>MIRHPTLDASAAPRAAPNLRSPARLEIIADLLDSRWRIPGTGIRFGADALLSLLPGLGPVVSTVLSGYLIWEARRLGVSTGTVLRMVGNVGLDGLISAVPVAGAVGDVFFRANRRNMALLRRHLARPA</sequence>
<accession>A0A4R5QFH2</accession>
<proteinExistence type="predicted"/>
<dbReference type="Pfam" id="PF13430">
    <property type="entry name" value="DUF4112"/>
    <property type="match status" value="1"/>
</dbReference>